<dbReference type="Pfam" id="PF00248">
    <property type="entry name" value="Aldo_ket_red"/>
    <property type="match status" value="1"/>
</dbReference>
<dbReference type="PIRSF" id="PIRSF000097">
    <property type="entry name" value="AKR"/>
    <property type="match status" value="1"/>
</dbReference>
<dbReference type="GO" id="GO:0016491">
    <property type="term" value="F:oxidoreductase activity"/>
    <property type="evidence" value="ECO:0007669"/>
    <property type="project" value="InterPro"/>
</dbReference>
<dbReference type="InterPro" id="IPR020471">
    <property type="entry name" value="AKR"/>
</dbReference>
<dbReference type="AlphaFoldDB" id="A0A7R9K8Y4"/>
<dbReference type="InterPro" id="IPR023210">
    <property type="entry name" value="NADP_OxRdtase_dom"/>
</dbReference>
<dbReference type="SUPFAM" id="SSF51430">
    <property type="entry name" value="NAD(P)-linked oxidoreductase"/>
    <property type="match status" value="1"/>
</dbReference>
<accession>A0A7R9K8Y4</accession>
<evidence type="ECO:0000313" key="3">
    <source>
        <dbReference type="EMBL" id="CAD7613750.1"/>
    </source>
</evidence>
<evidence type="ECO:0000259" key="2">
    <source>
        <dbReference type="Pfam" id="PF00248"/>
    </source>
</evidence>
<reference evidence="3" key="1">
    <citation type="submission" date="2020-11" db="EMBL/GenBank/DDBJ databases">
        <authorList>
            <person name="Tran Van P."/>
        </authorList>
    </citation>
    <scope>NUCLEOTIDE SEQUENCE</scope>
</reference>
<dbReference type="InterPro" id="IPR018170">
    <property type="entry name" value="Aldo/ket_reductase_CS"/>
</dbReference>
<dbReference type="EMBL" id="OE849141">
    <property type="protein sequence ID" value="CAD7613750.1"/>
    <property type="molecule type" value="Genomic_DNA"/>
</dbReference>
<dbReference type="Gene3D" id="3.20.20.100">
    <property type="entry name" value="NADP-dependent oxidoreductase domain"/>
    <property type="match status" value="1"/>
</dbReference>
<dbReference type="PANTHER" id="PTHR11732">
    <property type="entry name" value="ALDO/KETO REDUCTASE"/>
    <property type="match status" value="1"/>
</dbReference>
<evidence type="ECO:0000256" key="1">
    <source>
        <dbReference type="PIRSR" id="PIRSR000097-2"/>
    </source>
</evidence>
<organism evidence="3">
    <name type="scientific">Timema genevievae</name>
    <name type="common">Walking stick</name>
    <dbReference type="NCBI Taxonomy" id="629358"/>
    <lineage>
        <taxon>Eukaryota</taxon>
        <taxon>Metazoa</taxon>
        <taxon>Ecdysozoa</taxon>
        <taxon>Arthropoda</taxon>
        <taxon>Hexapoda</taxon>
        <taxon>Insecta</taxon>
        <taxon>Pterygota</taxon>
        <taxon>Neoptera</taxon>
        <taxon>Polyneoptera</taxon>
        <taxon>Phasmatodea</taxon>
        <taxon>Timematodea</taxon>
        <taxon>Timematoidea</taxon>
        <taxon>Timematidae</taxon>
        <taxon>Timema</taxon>
    </lineage>
</organism>
<feature type="binding site" evidence="1">
    <location>
        <position position="58"/>
    </location>
    <ligand>
        <name>substrate</name>
    </ligand>
</feature>
<dbReference type="PRINTS" id="PR00069">
    <property type="entry name" value="ALDKETRDTASE"/>
</dbReference>
<sequence length="279" mass="31770">MTYPLPLGPLVTSVKTNKSKASLQQLPPTGNRASSVEKYIKLSLKALQLDYVDLYLIHNPVGNKEAEAKPDKLSTMELDMDTDLISLWKLTLMRWSYRWMQVEHVLLVSLNFNADQVKRIVQAARIIPANNQVELHLYFQRKELAAFCKALDVTMCAYAPLGSPAFPEFYSNVMKGDAKKLPNVNPLQDPVVLKIAKNHNKTPAQILLRQIVQRGIVVIPKSSNPGRQRENFQVLDFELTEEEMYEMSLLDRGKKFSLNFNATAAKNGKHPEYPYHVPY</sequence>
<feature type="domain" description="NADP-dependent oxidoreductase" evidence="2">
    <location>
        <begin position="111"/>
        <end position="247"/>
    </location>
</feature>
<dbReference type="InterPro" id="IPR036812">
    <property type="entry name" value="NAD(P)_OxRdtase_dom_sf"/>
</dbReference>
<gene>
    <name evidence="3" type="ORF">TGEB3V08_LOCUS11305</name>
</gene>
<proteinExistence type="predicted"/>
<name>A0A7R9K8Y4_TIMGE</name>
<dbReference type="PROSITE" id="PS00063">
    <property type="entry name" value="ALDOKETO_REDUCTASE_3"/>
    <property type="match status" value="1"/>
</dbReference>
<protein>
    <recommendedName>
        <fullName evidence="2">NADP-dependent oxidoreductase domain-containing protein</fullName>
    </recommendedName>
</protein>